<dbReference type="CDD" id="cd08199">
    <property type="entry name" value="EEVS"/>
    <property type="match status" value="1"/>
</dbReference>
<dbReference type="InterPro" id="IPR030960">
    <property type="entry name" value="DHQS/DOIS_N"/>
</dbReference>
<dbReference type="PANTHER" id="PTHR43622:SF3">
    <property type="entry name" value="2-EPI-5-EPI-VALIOLONE SYNTHASE"/>
    <property type="match status" value="1"/>
</dbReference>
<sequence length="382" mass="42080">MSAVPPQRWEVRVQRPIAYDVIKAPALFDPASDLLMSFGNPHGRRFVVVDGTVDRLHGERIRGYFRERGIEARIQVFPGGEEHKNSEIYQDIARALDAFPIHRRDEPVIAIGGGVLTDVVAFVAASYRRGVPHIKVPTTLMGYVDAALGIKAGINFNGNKNRLGAFEPPLAVLLDRSFLPTLPRRHLVNGVCEIIKLAIIRDAGLFQRLERDAARAVATCFSEPAGEAILDGAIGGMLEELVPNLHEEDLARRVDFGHTFSYGLETRHEHRLLHGEAVLLDILVSTCIAQARGLLSAFEADRIFALVEALDAGLDYGVLDTDLMWASLLDRVKHRNGLQRVPMPTGIGHCLFLNDISRAELDAAVLALHSRIKASHEPAIEC</sequence>
<reference evidence="8 9" key="1">
    <citation type="journal article" date="2016" name="Antonie Van Leeuwenhoek">
        <title>Denitratimonas tolerans gen. nov., sp. nov., a denitrifying bacterium isolated from a bioreactor for tannery wastewater treatment.</title>
        <authorList>
            <person name="Han S.I."/>
            <person name="Kim J.O."/>
            <person name="Lee Y.R."/>
            <person name="Ekpeghere K.I."/>
            <person name="Koh S.C."/>
            <person name="Whang K.S."/>
        </authorList>
    </citation>
    <scope>NUCLEOTIDE SEQUENCE [LARGE SCALE GENOMIC DNA]</scope>
    <source>
        <strain evidence="8 9">KACC 17565</strain>
    </source>
</reference>
<dbReference type="GO" id="GO:0046872">
    <property type="term" value="F:metal ion binding"/>
    <property type="evidence" value="ECO:0007669"/>
    <property type="project" value="UniProtKB-KW"/>
</dbReference>
<gene>
    <name evidence="8" type="ORF">WB794_08000</name>
</gene>
<dbReference type="Gene3D" id="3.40.50.1970">
    <property type="match status" value="1"/>
</dbReference>
<evidence type="ECO:0000256" key="1">
    <source>
        <dbReference type="ARBA" id="ARBA00001911"/>
    </source>
</evidence>
<keyword evidence="5 8" id="KW-0456">Lyase</keyword>
<dbReference type="SUPFAM" id="SSF56796">
    <property type="entry name" value="Dehydroquinate synthase-like"/>
    <property type="match status" value="1"/>
</dbReference>
<dbReference type="EC" id="4.2.3.-" evidence="8"/>
<organism evidence="8 9">
    <name type="scientific">Denitratimonas tolerans</name>
    <dbReference type="NCBI Taxonomy" id="1338420"/>
    <lineage>
        <taxon>Bacteria</taxon>
        <taxon>Pseudomonadati</taxon>
        <taxon>Pseudomonadota</taxon>
        <taxon>Gammaproteobacteria</taxon>
        <taxon>Lysobacterales</taxon>
        <taxon>Lysobacteraceae</taxon>
        <taxon>Denitratimonas</taxon>
    </lineage>
</organism>
<dbReference type="GO" id="GO:0017000">
    <property type="term" value="P:antibiotic biosynthetic process"/>
    <property type="evidence" value="ECO:0007669"/>
    <property type="project" value="InterPro"/>
</dbReference>
<dbReference type="AlphaFoldDB" id="A0AAW9R631"/>
<proteinExistence type="predicted"/>
<feature type="domain" description="3-dehydroquinate synthase C-terminal" evidence="7">
    <location>
        <begin position="190"/>
        <end position="322"/>
    </location>
</feature>
<dbReference type="InterPro" id="IPR056179">
    <property type="entry name" value="DHQS_C"/>
</dbReference>
<dbReference type="InterPro" id="IPR050071">
    <property type="entry name" value="Dehydroquinate_synthase"/>
</dbReference>
<dbReference type="Gene3D" id="1.20.1090.10">
    <property type="entry name" value="Dehydroquinate synthase-like - alpha domain"/>
    <property type="match status" value="1"/>
</dbReference>
<dbReference type="GO" id="GO:0000166">
    <property type="term" value="F:nucleotide binding"/>
    <property type="evidence" value="ECO:0007669"/>
    <property type="project" value="UniProtKB-KW"/>
</dbReference>
<feature type="domain" description="3-dehydroquinate synthase N-terminal" evidence="6">
    <location>
        <begin position="76"/>
        <end position="187"/>
    </location>
</feature>
<evidence type="ECO:0000259" key="6">
    <source>
        <dbReference type="Pfam" id="PF01761"/>
    </source>
</evidence>
<comment type="cofactor">
    <cofactor evidence="1">
        <name>NAD(+)</name>
        <dbReference type="ChEBI" id="CHEBI:57540"/>
    </cofactor>
</comment>
<keyword evidence="9" id="KW-1185">Reference proteome</keyword>
<dbReference type="Pfam" id="PF24621">
    <property type="entry name" value="DHQS_C"/>
    <property type="match status" value="1"/>
</dbReference>
<dbReference type="Proteomes" id="UP001364472">
    <property type="component" value="Unassembled WGS sequence"/>
</dbReference>
<evidence type="ECO:0000259" key="7">
    <source>
        <dbReference type="Pfam" id="PF24621"/>
    </source>
</evidence>
<evidence type="ECO:0000256" key="5">
    <source>
        <dbReference type="ARBA" id="ARBA00023239"/>
    </source>
</evidence>
<keyword evidence="4" id="KW-0520">NAD</keyword>
<comment type="caution">
    <text evidence="8">The sequence shown here is derived from an EMBL/GenBank/DDBJ whole genome shotgun (WGS) entry which is preliminary data.</text>
</comment>
<accession>A0AAW9R631</accession>
<evidence type="ECO:0000313" key="9">
    <source>
        <dbReference type="Proteomes" id="UP001364472"/>
    </source>
</evidence>
<dbReference type="GO" id="GO:0003856">
    <property type="term" value="F:3-dehydroquinate synthase activity"/>
    <property type="evidence" value="ECO:0007669"/>
    <property type="project" value="TreeGrafter"/>
</dbReference>
<evidence type="ECO:0000256" key="4">
    <source>
        <dbReference type="ARBA" id="ARBA00023027"/>
    </source>
</evidence>
<dbReference type="PANTHER" id="PTHR43622">
    <property type="entry name" value="3-DEHYDROQUINATE SYNTHASE"/>
    <property type="match status" value="1"/>
</dbReference>
<evidence type="ECO:0000313" key="8">
    <source>
        <dbReference type="EMBL" id="MEJ1249613.1"/>
    </source>
</evidence>
<keyword evidence="2" id="KW-0479">Metal-binding</keyword>
<dbReference type="RefSeq" id="WP_337335329.1">
    <property type="nucleotide sequence ID" value="NZ_JBBDHC010000009.1"/>
</dbReference>
<evidence type="ECO:0000256" key="3">
    <source>
        <dbReference type="ARBA" id="ARBA00022741"/>
    </source>
</evidence>
<dbReference type="EMBL" id="JBBDHC010000009">
    <property type="protein sequence ID" value="MEJ1249613.1"/>
    <property type="molecule type" value="Genomic_DNA"/>
</dbReference>
<dbReference type="InterPro" id="IPR035872">
    <property type="entry name" value="EEVS-like"/>
</dbReference>
<dbReference type="Pfam" id="PF01761">
    <property type="entry name" value="DHQ_synthase"/>
    <property type="match status" value="1"/>
</dbReference>
<evidence type="ECO:0000256" key="2">
    <source>
        <dbReference type="ARBA" id="ARBA00022723"/>
    </source>
</evidence>
<name>A0AAW9R631_9GAMM</name>
<protein>
    <submittedName>
        <fullName evidence="8">Sedoheptulose 7-phosphate cyclase</fullName>
        <ecNumber evidence="8">4.2.3.-</ecNumber>
    </submittedName>
</protein>
<keyword evidence="3" id="KW-0547">Nucleotide-binding</keyword>